<keyword evidence="4 12" id="KW-0812">Transmembrane</keyword>
<protein>
    <recommendedName>
        <fullName evidence="12">Protein-export membrane protein SecF</fullName>
    </recommendedName>
</protein>
<accession>A0A0R2U786</accession>
<evidence type="ECO:0000313" key="15">
    <source>
        <dbReference type="Proteomes" id="UP000051213"/>
    </source>
</evidence>
<evidence type="ECO:0000256" key="11">
    <source>
        <dbReference type="ARBA" id="ARBA00061053"/>
    </source>
</evidence>
<dbReference type="InterPro" id="IPR048634">
    <property type="entry name" value="SecD_SecF_C"/>
</dbReference>
<comment type="similarity">
    <text evidence="12">Belongs to the SecD/SecF family. SecF subfamily.</text>
</comment>
<evidence type="ECO:0000256" key="1">
    <source>
        <dbReference type="ARBA" id="ARBA00004651"/>
    </source>
</evidence>
<comment type="subunit">
    <text evidence="12">Forms a complex with SecD. Part of the essential Sec protein translocation apparatus which comprises SecA, SecYEG and auxiliary proteins SecDF-YajC and YidC.</text>
</comment>
<dbReference type="InterPro" id="IPR022645">
    <property type="entry name" value="SecD/SecF_bac"/>
</dbReference>
<keyword evidence="3 12" id="KW-1003">Cell membrane</keyword>
<reference evidence="14 15" key="1">
    <citation type="submission" date="2015-10" db="EMBL/GenBank/DDBJ databases">
        <title>Metagenome-Assembled Genomes uncover a global brackish microbiome.</title>
        <authorList>
            <person name="Hugerth L.W."/>
            <person name="Larsson J."/>
            <person name="Alneberg J."/>
            <person name="Lindh M.V."/>
            <person name="Legrand C."/>
            <person name="Pinhassi J."/>
            <person name="Andersson A.F."/>
        </authorList>
    </citation>
    <scope>NUCLEOTIDE SEQUENCE [LARGE SCALE GENOMIC DNA]</scope>
    <source>
        <strain evidence="14">BACL26 MAG-121220-bin70</strain>
    </source>
</reference>
<comment type="similarity">
    <text evidence="10">In the C-terminal section; belongs to the SecD/SecF family. SecF subfamily.</text>
</comment>
<dbReference type="EMBL" id="LICA01000122">
    <property type="protein sequence ID" value="KRO94936.1"/>
    <property type="molecule type" value="Genomic_DNA"/>
</dbReference>
<feature type="transmembrane region" description="Helical" evidence="12">
    <location>
        <begin position="258"/>
        <end position="284"/>
    </location>
</feature>
<keyword evidence="7 12" id="KW-0811">Translocation</keyword>
<dbReference type="Proteomes" id="UP000051213">
    <property type="component" value="Unassembled WGS sequence"/>
</dbReference>
<evidence type="ECO:0000313" key="14">
    <source>
        <dbReference type="EMBL" id="KRO94936.1"/>
    </source>
</evidence>
<dbReference type="SUPFAM" id="SSF82866">
    <property type="entry name" value="Multidrug efflux transporter AcrB transmembrane domain"/>
    <property type="match status" value="1"/>
</dbReference>
<comment type="function">
    <text evidence="9 12">Part of the Sec protein translocase complex. Interacts with the SecYEG preprotein conducting channel. SecDF uses the proton motive force (PMF) to complete protein translocation after the ATP-dependent function of SecA.</text>
</comment>
<evidence type="ECO:0000256" key="7">
    <source>
        <dbReference type="ARBA" id="ARBA00023010"/>
    </source>
</evidence>
<keyword evidence="2 12" id="KW-0813">Transport</keyword>
<dbReference type="InterPro" id="IPR022813">
    <property type="entry name" value="SecD/SecF_arch_bac"/>
</dbReference>
<dbReference type="GO" id="GO:0065002">
    <property type="term" value="P:intracellular protein transmembrane transport"/>
    <property type="evidence" value="ECO:0007669"/>
    <property type="project" value="UniProtKB-UniRule"/>
</dbReference>
<feature type="transmembrane region" description="Helical" evidence="12">
    <location>
        <begin position="155"/>
        <end position="176"/>
    </location>
</feature>
<dbReference type="InterPro" id="IPR022646">
    <property type="entry name" value="SecD/SecF_CS"/>
</dbReference>
<dbReference type="Pfam" id="PF07549">
    <property type="entry name" value="Sec_GG"/>
    <property type="match status" value="1"/>
</dbReference>
<proteinExistence type="inferred from homology"/>
<evidence type="ECO:0000256" key="4">
    <source>
        <dbReference type="ARBA" id="ARBA00022692"/>
    </source>
</evidence>
<keyword evidence="6 12" id="KW-1133">Transmembrane helix</keyword>
<feature type="transmembrane region" description="Helical" evidence="12">
    <location>
        <begin position="234"/>
        <end position="252"/>
    </location>
</feature>
<dbReference type="GO" id="GO:0006605">
    <property type="term" value="P:protein targeting"/>
    <property type="evidence" value="ECO:0007669"/>
    <property type="project" value="UniProtKB-UniRule"/>
</dbReference>
<feature type="domain" description="Protein export membrane protein SecD/SecF C-terminal" evidence="13">
    <location>
        <begin position="102"/>
        <end position="285"/>
    </location>
</feature>
<dbReference type="GO" id="GO:0015450">
    <property type="term" value="F:protein-transporting ATPase activity"/>
    <property type="evidence" value="ECO:0007669"/>
    <property type="project" value="InterPro"/>
</dbReference>
<evidence type="ECO:0000256" key="10">
    <source>
        <dbReference type="ARBA" id="ARBA00060856"/>
    </source>
</evidence>
<dbReference type="GO" id="GO:0005886">
    <property type="term" value="C:plasma membrane"/>
    <property type="evidence" value="ECO:0007669"/>
    <property type="project" value="UniProtKB-SubCell"/>
</dbReference>
<dbReference type="NCBIfam" id="TIGR00966">
    <property type="entry name" value="transloc_SecF"/>
    <property type="match status" value="1"/>
</dbReference>
<dbReference type="PANTHER" id="PTHR30081:SF8">
    <property type="entry name" value="PROTEIN TRANSLOCASE SUBUNIT SECF"/>
    <property type="match status" value="1"/>
</dbReference>
<evidence type="ECO:0000256" key="6">
    <source>
        <dbReference type="ARBA" id="ARBA00022989"/>
    </source>
</evidence>
<dbReference type="FunFam" id="1.20.1640.10:FF:000024">
    <property type="entry name" value="Multifunctional fusion protein"/>
    <property type="match status" value="1"/>
</dbReference>
<feature type="transmembrane region" description="Helical" evidence="12">
    <location>
        <begin position="131"/>
        <end position="148"/>
    </location>
</feature>
<dbReference type="PRINTS" id="PR01755">
    <property type="entry name" value="SECFTRNLCASE"/>
</dbReference>
<evidence type="ECO:0000256" key="8">
    <source>
        <dbReference type="ARBA" id="ARBA00023136"/>
    </source>
</evidence>
<keyword evidence="8 12" id="KW-0472">Membrane</keyword>
<name>A0A0R2U786_9GAMM</name>
<dbReference type="HAMAP" id="MF_01464_B">
    <property type="entry name" value="SecF_B"/>
    <property type="match status" value="1"/>
</dbReference>
<feature type="transmembrane region" description="Helical" evidence="12">
    <location>
        <begin position="182"/>
        <end position="202"/>
    </location>
</feature>
<comment type="subcellular location">
    <subcellularLocation>
        <location evidence="1 12">Cell membrane</location>
        <topology evidence="1 12">Multi-pass membrane protein</topology>
    </subcellularLocation>
</comment>
<dbReference type="AlphaFoldDB" id="A0A0R2U786"/>
<evidence type="ECO:0000256" key="5">
    <source>
        <dbReference type="ARBA" id="ARBA00022927"/>
    </source>
</evidence>
<dbReference type="Pfam" id="PF02355">
    <property type="entry name" value="SecD_SecF_C"/>
    <property type="match status" value="1"/>
</dbReference>
<sequence>MTELKVYNFMGIRKYALLFSAILLSVSAWSLYTQGLELGLDFSGGTQIEVGYEQPANVSELREKLVTAGFDSPIVIHFGSETDVLIRLQGEPNQELAEQIIEVLKGDDQQVELRRVDYVGPQIGEELREDGGLGMLTALAVVMLYVAIRFQLKFSVAAVIALAHDVVITLGIFSLARLEFDLTVLAAVLAVVGYSLNDTIVVSDRIRENFRKIRNATAIEVINESLSQTLWRTINTSLTTLLVLLSLFFIGGELIHNFAIALMIGVGIGTYSSIYVAATVMLALKVGREDLLEQVEGELVDDLP</sequence>
<dbReference type="GO" id="GO:0043952">
    <property type="term" value="P:protein transport by the Sec complex"/>
    <property type="evidence" value="ECO:0007669"/>
    <property type="project" value="UniProtKB-UniRule"/>
</dbReference>
<dbReference type="Gene3D" id="1.20.1640.10">
    <property type="entry name" value="Multidrug efflux transporter AcrB transmembrane domain"/>
    <property type="match status" value="1"/>
</dbReference>
<comment type="caution">
    <text evidence="12">Lacks conserved residue(s) required for the propagation of feature annotation.</text>
</comment>
<evidence type="ECO:0000256" key="2">
    <source>
        <dbReference type="ARBA" id="ARBA00022448"/>
    </source>
</evidence>
<dbReference type="InterPro" id="IPR055344">
    <property type="entry name" value="SecD_SecF_C_bact"/>
</dbReference>
<dbReference type="NCBIfam" id="TIGR00916">
    <property type="entry name" value="2A0604s01"/>
    <property type="match status" value="1"/>
</dbReference>
<organism evidence="14 15">
    <name type="scientific">SAR92 bacterium BACL26 MAG-121220-bin70</name>
    <dbReference type="NCBI Taxonomy" id="1655626"/>
    <lineage>
        <taxon>Bacteria</taxon>
        <taxon>Pseudomonadati</taxon>
        <taxon>Pseudomonadota</taxon>
        <taxon>Gammaproteobacteria</taxon>
        <taxon>Cellvibrionales</taxon>
        <taxon>Porticoccaceae</taxon>
        <taxon>SAR92 clade</taxon>
    </lineage>
</organism>
<dbReference type="PANTHER" id="PTHR30081">
    <property type="entry name" value="PROTEIN-EXPORT MEMBRANE PROTEIN SEC"/>
    <property type="match status" value="1"/>
</dbReference>
<evidence type="ECO:0000256" key="12">
    <source>
        <dbReference type="HAMAP-Rule" id="MF_01464"/>
    </source>
</evidence>
<comment type="caution">
    <text evidence="14">The sequence shown here is derived from an EMBL/GenBank/DDBJ whole genome shotgun (WGS) entry which is preliminary data.</text>
</comment>
<dbReference type="InterPro" id="IPR005665">
    <property type="entry name" value="SecF_bac"/>
</dbReference>
<evidence type="ECO:0000256" key="3">
    <source>
        <dbReference type="ARBA" id="ARBA00022475"/>
    </source>
</evidence>
<keyword evidence="5 12" id="KW-0653">Protein transport</keyword>
<evidence type="ECO:0000259" key="13">
    <source>
        <dbReference type="Pfam" id="PF02355"/>
    </source>
</evidence>
<evidence type="ECO:0000256" key="9">
    <source>
        <dbReference type="ARBA" id="ARBA00059018"/>
    </source>
</evidence>
<comment type="similarity">
    <text evidence="11">In the N-terminal section; belongs to the SecD/SecF family. SecD subfamily.</text>
</comment>
<gene>
    <name evidence="12" type="primary">secF</name>
    <name evidence="14" type="ORF">ABS24_07505</name>
</gene>